<comment type="caution">
    <text evidence="1">The sequence shown here is derived from an EMBL/GenBank/DDBJ whole genome shotgun (WGS) entry which is preliminary data.</text>
</comment>
<name>A0A8H6HAP4_9AGAR</name>
<evidence type="ECO:0000313" key="1">
    <source>
        <dbReference type="EMBL" id="KAF6742336.1"/>
    </source>
</evidence>
<accession>A0A8H6HAP4</accession>
<evidence type="ECO:0000313" key="2">
    <source>
        <dbReference type="Proteomes" id="UP000521943"/>
    </source>
</evidence>
<reference evidence="1 2" key="1">
    <citation type="submission" date="2020-07" db="EMBL/GenBank/DDBJ databases">
        <title>Comparative genomics of pyrophilous fungi reveals a link between fire events and developmental genes.</title>
        <authorList>
            <consortium name="DOE Joint Genome Institute"/>
            <person name="Steindorff A.S."/>
            <person name="Carver A."/>
            <person name="Calhoun S."/>
            <person name="Stillman K."/>
            <person name="Liu H."/>
            <person name="Lipzen A."/>
            <person name="Pangilinan J."/>
            <person name="Labutti K."/>
            <person name="Bruns T.D."/>
            <person name="Grigoriev I.V."/>
        </authorList>
    </citation>
    <scope>NUCLEOTIDE SEQUENCE [LARGE SCALE GENOMIC DNA]</scope>
    <source>
        <strain evidence="1 2">CBS 144469</strain>
    </source>
</reference>
<feature type="non-terminal residue" evidence="1">
    <location>
        <position position="104"/>
    </location>
</feature>
<dbReference type="AlphaFoldDB" id="A0A8H6HAP4"/>
<keyword evidence="2" id="KW-1185">Reference proteome</keyword>
<dbReference type="EMBL" id="JACGCI010000187">
    <property type="protein sequence ID" value="KAF6742336.1"/>
    <property type="molecule type" value="Genomic_DNA"/>
</dbReference>
<feature type="non-terminal residue" evidence="1">
    <location>
        <position position="1"/>
    </location>
</feature>
<protein>
    <submittedName>
        <fullName evidence="1">Uncharacterized protein</fullName>
    </submittedName>
</protein>
<gene>
    <name evidence="1" type="ORF">DFP72DRAFT_775241</name>
</gene>
<proteinExistence type="predicted"/>
<organism evidence="1 2">
    <name type="scientific">Ephemerocybe angulata</name>
    <dbReference type="NCBI Taxonomy" id="980116"/>
    <lineage>
        <taxon>Eukaryota</taxon>
        <taxon>Fungi</taxon>
        <taxon>Dikarya</taxon>
        <taxon>Basidiomycota</taxon>
        <taxon>Agaricomycotina</taxon>
        <taxon>Agaricomycetes</taxon>
        <taxon>Agaricomycetidae</taxon>
        <taxon>Agaricales</taxon>
        <taxon>Agaricineae</taxon>
        <taxon>Psathyrellaceae</taxon>
        <taxon>Ephemerocybe</taxon>
    </lineage>
</organism>
<dbReference type="Proteomes" id="UP000521943">
    <property type="component" value="Unassembled WGS sequence"/>
</dbReference>
<dbReference type="OrthoDB" id="3067660at2759"/>
<sequence length="104" mass="11811">REEAIQSTLEQIDKKLSEDQHEELARKLMYDEIEAALAKMPNRKAPGLDGIPTELWKVLHKHFTTQNKKPDAPQHSKFYVLALLQAAFNDVEENGVQPGANFAE</sequence>